<sequence length="127" mass="14759">MKYLITFIVIAIITFVTINAKKKPNTPKRTTPTTPSLPPWKPWNGTKPFSAKEIVKNATELYYNETGLLFKLLEITLNQTRIINGTNRYRVQYVAADVLSRIRRNLKKVEKNKKILLKKKNLNVSER</sequence>
<name>A0A0K0FZH8_STRVS</name>
<dbReference type="AlphaFoldDB" id="A0A0K0FZH8"/>
<protein>
    <submittedName>
        <fullName evidence="4">Cystatin domain-containing protein</fullName>
    </submittedName>
</protein>
<feature type="region of interest" description="Disordered" evidence="1">
    <location>
        <begin position="23"/>
        <end position="44"/>
    </location>
</feature>
<evidence type="ECO:0000313" key="4">
    <source>
        <dbReference type="WBParaSite" id="SVE_1785700.1"/>
    </source>
</evidence>
<evidence type="ECO:0000313" key="3">
    <source>
        <dbReference type="Proteomes" id="UP000035680"/>
    </source>
</evidence>
<organism evidence="3 4">
    <name type="scientific">Strongyloides venezuelensis</name>
    <name type="common">Threadworm</name>
    <dbReference type="NCBI Taxonomy" id="75913"/>
    <lineage>
        <taxon>Eukaryota</taxon>
        <taxon>Metazoa</taxon>
        <taxon>Ecdysozoa</taxon>
        <taxon>Nematoda</taxon>
        <taxon>Chromadorea</taxon>
        <taxon>Rhabditida</taxon>
        <taxon>Tylenchina</taxon>
        <taxon>Panagrolaimomorpha</taxon>
        <taxon>Strongyloidoidea</taxon>
        <taxon>Strongyloididae</taxon>
        <taxon>Strongyloides</taxon>
    </lineage>
</organism>
<evidence type="ECO:0000256" key="1">
    <source>
        <dbReference type="SAM" id="MobiDB-lite"/>
    </source>
</evidence>
<evidence type="ECO:0000256" key="2">
    <source>
        <dbReference type="SAM" id="SignalP"/>
    </source>
</evidence>
<feature type="chain" id="PRO_5005330354" evidence="2">
    <location>
        <begin position="21"/>
        <end position="127"/>
    </location>
</feature>
<reference evidence="4" key="2">
    <citation type="submission" date="2015-08" db="UniProtKB">
        <authorList>
            <consortium name="WormBaseParasite"/>
        </authorList>
    </citation>
    <scope>IDENTIFICATION</scope>
</reference>
<feature type="signal peptide" evidence="2">
    <location>
        <begin position="1"/>
        <end position="20"/>
    </location>
</feature>
<keyword evidence="2" id="KW-0732">Signal</keyword>
<dbReference type="WBParaSite" id="SVE_1785700.1">
    <property type="protein sequence ID" value="SVE_1785700.1"/>
    <property type="gene ID" value="SVE_1785700"/>
</dbReference>
<reference evidence="3" key="1">
    <citation type="submission" date="2014-07" db="EMBL/GenBank/DDBJ databases">
        <authorList>
            <person name="Martin A.A"/>
            <person name="De Silva N."/>
        </authorList>
    </citation>
    <scope>NUCLEOTIDE SEQUENCE</scope>
</reference>
<accession>A0A0K0FZH8</accession>
<keyword evidence="3" id="KW-1185">Reference proteome</keyword>
<dbReference type="Proteomes" id="UP000035680">
    <property type="component" value="Unassembled WGS sequence"/>
</dbReference>
<proteinExistence type="predicted"/>